<accession>A0ABZ2KCB0</accession>
<protein>
    <submittedName>
        <fullName evidence="1">Uncharacterized protein</fullName>
    </submittedName>
</protein>
<dbReference type="EMBL" id="CP089982">
    <property type="protein sequence ID" value="WXA94524.1"/>
    <property type="molecule type" value="Genomic_DNA"/>
</dbReference>
<dbReference type="Proteomes" id="UP001379533">
    <property type="component" value="Chromosome"/>
</dbReference>
<gene>
    <name evidence="1" type="ORF">LZC95_49850</name>
</gene>
<organism evidence="1 2">
    <name type="scientific">Pendulispora brunnea</name>
    <dbReference type="NCBI Taxonomy" id="2905690"/>
    <lineage>
        <taxon>Bacteria</taxon>
        <taxon>Pseudomonadati</taxon>
        <taxon>Myxococcota</taxon>
        <taxon>Myxococcia</taxon>
        <taxon>Myxococcales</taxon>
        <taxon>Sorangiineae</taxon>
        <taxon>Pendulisporaceae</taxon>
        <taxon>Pendulispora</taxon>
    </lineage>
</organism>
<evidence type="ECO:0000313" key="1">
    <source>
        <dbReference type="EMBL" id="WXA94524.1"/>
    </source>
</evidence>
<evidence type="ECO:0000313" key="2">
    <source>
        <dbReference type="Proteomes" id="UP001379533"/>
    </source>
</evidence>
<proteinExistence type="predicted"/>
<name>A0ABZ2KCB0_9BACT</name>
<reference evidence="1 2" key="1">
    <citation type="submission" date="2021-12" db="EMBL/GenBank/DDBJ databases">
        <title>Discovery of the Pendulisporaceae a myxobacterial family with distinct sporulation behavior and unique specialized metabolism.</title>
        <authorList>
            <person name="Garcia R."/>
            <person name="Popoff A."/>
            <person name="Bader C.D."/>
            <person name="Loehr J."/>
            <person name="Walesch S."/>
            <person name="Walt C."/>
            <person name="Boldt J."/>
            <person name="Bunk B."/>
            <person name="Haeckl F.J.F.P.J."/>
            <person name="Gunesch A.P."/>
            <person name="Birkelbach J."/>
            <person name="Nuebel U."/>
            <person name="Pietschmann T."/>
            <person name="Bach T."/>
            <person name="Mueller R."/>
        </authorList>
    </citation>
    <scope>NUCLEOTIDE SEQUENCE [LARGE SCALE GENOMIC DNA]</scope>
    <source>
        <strain evidence="1 2">MSr12523</strain>
    </source>
</reference>
<sequence>MSQFVMFDNSAVNHLFGQLEAIDEPMRFAIVSRMNELVDSGRAVVILNLAILGEVAGIYFAKGGKNRDRFKQAADFLFKTCRGRLMLPLDQDGLKLRFALERDARGKAGEPIFYRSNDRKVRWICDAFLNGKHDALDEIAAQARDRKKVFASAEQARLKHFESLGGQWANEFIGWEEDPQSVIDEWTLYEMRRSPRYYTLPKNPASWPTPRAFVSLWYARAYHAARLREIGNGFKNDDPGDLYDSIYFQDSAYADILVTADDGIIRRANSVRVTLPRVLRPLEWAREILDARI</sequence>
<dbReference type="RefSeq" id="WP_394845133.1">
    <property type="nucleotide sequence ID" value="NZ_CP089982.1"/>
</dbReference>
<keyword evidence="2" id="KW-1185">Reference proteome</keyword>